<dbReference type="Proteomes" id="UP000215224">
    <property type="component" value="Chromosome"/>
</dbReference>
<evidence type="ECO:0008006" key="4">
    <source>
        <dbReference type="Google" id="ProtNLM"/>
    </source>
</evidence>
<organism evidence="2 3">
    <name type="scientific">Sutcliffiella cohnii</name>
    <dbReference type="NCBI Taxonomy" id="33932"/>
    <lineage>
        <taxon>Bacteria</taxon>
        <taxon>Bacillati</taxon>
        <taxon>Bacillota</taxon>
        <taxon>Bacilli</taxon>
        <taxon>Bacillales</taxon>
        <taxon>Bacillaceae</taxon>
        <taxon>Sutcliffiella</taxon>
    </lineage>
</organism>
<feature type="chain" id="PRO_5039620155" description="TraB/GumN family protein" evidence="1">
    <location>
        <begin position="20"/>
        <end position="311"/>
    </location>
</feature>
<protein>
    <recommendedName>
        <fullName evidence="4">TraB/GumN family protein</fullName>
    </recommendedName>
</protein>
<evidence type="ECO:0000313" key="3">
    <source>
        <dbReference type="Proteomes" id="UP000215224"/>
    </source>
</evidence>
<dbReference type="Pfam" id="PF01963">
    <property type="entry name" value="TraB_PrgY_gumN"/>
    <property type="match status" value="1"/>
</dbReference>
<accession>A0A223KVT6</accession>
<keyword evidence="3" id="KW-1185">Reference proteome</keyword>
<reference evidence="2 3" key="1">
    <citation type="submission" date="2016-12" db="EMBL/GenBank/DDBJ databases">
        <title>The whole genome sequencing and assembly of Bacillus cohnii DSM 6307T strain.</title>
        <authorList>
            <person name="Lee Y.-J."/>
            <person name="Yi H."/>
            <person name="Bahn Y.-S."/>
            <person name="Kim J.F."/>
            <person name="Lee D.-W."/>
        </authorList>
    </citation>
    <scope>NUCLEOTIDE SEQUENCE [LARGE SCALE GENOMIC DNA]</scope>
    <source>
        <strain evidence="2 3">DSM 6307</strain>
    </source>
</reference>
<evidence type="ECO:0000256" key="1">
    <source>
        <dbReference type="SAM" id="SignalP"/>
    </source>
</evidence>
<feature type="signal peptide" evidence="1">
    <location>
        <begin position="1"/>
        <end position="19"/>
    </location>
</feature>
<dbReference type="AlphaFoldDB" id="A0A223KVT6"/>
<keyword evidence="1" id="KW-0732">Signal</keyword>
<dbReference type="InterPro" id="IPR047111">
    <property type="entry name" value="YbaP-like"/>
</dbReference>
<evidence type="ECO:0000313" key="2">
    <source>
        <dbReference type="EMBL" id="AST93483.1"/>
    </source>
</evidence>
<dbReference type="RefSeq" id="WP_066420410.1">
    <property type="nucleotide sequence ID" value="NZ_CP018866.1"/>
</dbReference>
<dbReference type="PANTHER" id="PTHR40590">
    <property type="entry name" value="CYTOPLASMIC PROTEIN-RELATED"/>
    <property type="match status" value="1"/>
</dbReference>
<gene>
    <name evidence="2" type="ORF">BC6307_20530</name>
</gene>
<proteinExistence type="predicted"/>
<dbReference type="CDD" id="cd14789">
    <property type="entry name" value="Tiki"/>
    <property type="match status" value="1"/>
</dbReference>
<dbReference type="PROSITE" id="PS51257">
    <property type="entry name" value="PROKAR_LIPOPROTEIN"/>
    <property type="match status" value="1"/>
</dbReference>
<dbReference type="InterPro" id="IPR002816">
    <property type="entry name" value="TraB/PrgY/GumN_fam"/>
</dbReference>
<dbReference type="STRING" id="1314751.GCA_001591425_04234"/>
<name>A0A223KVT6_9BACI</name>
<dbReference type="EMBL" id="CP018866">
    <property type="protein sequence ID" value="AST93483.1"/>
    <property type="molecule type" value="Genomic_DNA"/>
</dbReference>
<dbReference type="PANTHER" id="PTHR40590:SF1">
    <property type="entry name" value="CYTOPLASMIC PROTEIN"/>
    <property type="match status" value="1"/>
</dbReference>
<dbReference type="KEGG" id="bcoh:BC6307_20530"/>
<sequence>MKKLLSMFLLVFLIVGLVACSSNDEKVDQEALAEDGSLGVFYEVSEGDNTVYLFGSVHIGNEEMYPMHPKVEEAYSKASVLGVEVDINNINQMELAQAMTSIAIYQDGTSLKDHLTTEVYEEVVSIGSSVGLEEFMIAMYKPAFVTDLITNYYAEQNGYSAEYGIDQYFLDRAAEDEKVVEALESLQSQLEIMTILEEETQIKMLEDILANKDNYSQELDTLVNAWVTGDEQTFESMRAAEEYDSEDYLRYKKALSDDRDKEMAKKIEGFLQSNEHDTYFVVVGTLHLVGENSIIDVLREKGYEVKSGFGQ</sequence>